<gene>
    <name evidence="2" type="ORF">HYH03_005530</name>
</gene>
<feature type="region of interest" description="Disordered" evidence="1">
    <location>
        <begin position="133"/>
        <end position="181"/>
    </location>
</feature>
<dbReference type="PANTHER" id="PTHR20208:SF10">
    <property type="entry name" value="STRUCTURE-SPECIFIC ENDONUCLEASE SUBUNIT SLX1"/>
    <property type="match status" value="1"/>
</dbReference>
<reference evidence="2" key="1">
    <citation type="journal article" date="2020" name="bioRxiv">
        <title>Comparative genomics of Chlamydomonas.</title>
        <authorList>
            <person name="Craig R.J."/>
            <person name="Hasan A.R."/>
            <person name="Ness R.W."/>
            <person name="Keightley P.D."/>
        </authorList>
    </citation>
    <scope>NUCLEOTIDE SEQUENCE</scope>
    <source>
        <strain evidence="2">CCAP 11/70</strain>
    </source>
</reference>
<feature type="compositionally biased region" description="Low complexity" evidence="1">
    <location>
        <begin position="421"/>
        <end position="441"/>
    </location>
</feature>
<feature type="region of interest" description="Disordered" evidence="1">
    <location>
        <begin position="992"/>
        <end position="1079"/>
    </location>
</feature>
<dbReference type="GO" id="GO:0008821">
    <property type="term" value="F:crossover junction DNA endonuclease activity"/>
    <property type="evidence" value="ECO:0007669"/>
    <property type="project" value="TreeGrafter"/>
</dbReference>
<feature type="compositionally biased region" description="Acidic residues" evidence="1">
    <location>
        <begin position="697"/>
        <end position="713"/>
    </location>
</feature>
<evidence type="ECO:0000313" key="2">
    <source>
        <dbReference type="EMBL" id="KAG2496297.1"/>
    </source>
</evidence>
<evidence type="ECO:0000256" key="1">
    <source>
        <dbReference type="SAM" id="MobiDB-lite"/>
    </source>
</evidence>
<sequence length="1079" mass="106650">MTLVVYGFPTKVLALQFEWAWQKPETSVTVRPVAQALGKAKLTGIKGKIQLMLNMLHLSPWRYYPLTVQYLKQDFATAVKESVVSAPAHVNVFTAPMTELPLALGDLTDLVDAKGTPMKGSGTAVEQGAEEGALGAGEDDGARKDQGWGGSTQAAAEGRGGGSGTSSSEEDGEEGSGSAAEVDVEEVMALQPTGPSPAKGSRAAKAAAAQAAAPRCRVCSLAVLRHIMYCRHCEEHWHIDCLANEWCAMQAATGCAPVATRFGGVPETGRCPACAAEHTWIGLLKDMQTVGWEGRSGRRRKGKATAKAAAAGKAEPDAEAKPPAKSRKSAAKSKAMALAEAGDATGTVGVAAAAKAPAKPRSRAKKATAAPVAADTEDAAGPGPSSAALAAATAVAKPARKPRGAASAAGTAGRGRRKAAEPPAAGNAAGDGPTADAAAEAEVPKAKKKAAAKLRAPRRKAPVVSEEGLGDADAGARGDAAAGPSLGSPSKRQRGQPDPGAAGPSAPEANQADPMGPAPDAADASPLPLWRRLQARVTSGAGTAPTVRAGPAVPAPARSPARPAYADWSDDDASSGDGGGSPATTARLQSPLRKVHALQQRTQQQPAWREAAGLGEGEFAEGEEVAAAGGTEGLGTDASDEGFEEVEQEQDLVIIGTTSEEDESCGGDGGKEEGESDGDEDGGEDEGLEEHTPSASSEEEAVLVEDDEEEEAGAEGPAGAAAKHSGGLEGSPGGPATHRPFSPMDQSPPPQRPLGLELEPDTGQAMPAVGYTPPPRSQAAAAGPGNGSGAFGSPAWEVPVMGSTDRGSAGAAAGSSGGGVATLMAGLRCATASGGPGGSLGEGCAGGGPSSRARHPRTAAPAAGRTVDPELGASVQGGGSGSEPDAGAGLQAVPATSSGGAHGAAPHPAAAPAVVDLCTPLPLSKRLAGRAAAAAGVGAGAWAAAADSSQMAAQGHGKRLRSPKPGPQCAASLAAAAMPLAAAAARLAGEPDAGLRHPPVGAAFGRQGMEPAEAEGPGGWSTSPWPLRQRRVVDAGEGSTDGDEDAGLGSGGAMHGSGNAGGVGAAAGTADDEDVIIID</sequence>
<organism evidence="2 3">
    <name type="scientific">Edaphochlamys debaryana</name>
    <dbReference type="NCBI Taxonomy" id="47281"/>
    <lineage>
        <taxon>Eukaryota</taxon>
        <taxon>Viridiplantae</taxon>
        <taxon>Chlorophyta</taxon>
        <taxon>core chlorophytes</taxon>
        <taxon>Chlorophyceae</taxon>
        <taxon>CS clade</taxon>
        <taxon>Chlamydomonadales</taxon>
        <taxon>Chlamydomonadales incertae sedis</taxon>
        <taxon>Edaphochlamys</taxon>
    </lineage>
</organism>
<dbReference type="EMBL" id="JAEHOE010000019">
    <property type="protein sequence ID" value="KAG2496297.1"/>
    <property type="molecule type" value="Genomic_DNA"/>
</dbReference>
<dbReference type="OrthoDB" id="24645at2759"/>
<dbReference type="GO" id="GO:0017108">
    <property type="term" value="F:5'-flap endonuclease activity"/>
    <property type="evidence" value="ECO:0007669"/>
    <property type="project" value="TreeGrafter"/>
</dbReference>
<feature type="region of interest" description="Disordered" evidence="1">
    <location>
        <begin position="835"/>
        <end position="908"/>
    </location>
</feature>
<dbReference type="AlphaFoldDB" id="A0A835Y758"/>
<feature type="compositionally biased region" description="Low complexity" evidence="1">
    <location>
        <begin position="625"/>
        <end position="637"/>
    </location>
</feature>
<feature type="compositionally biased region" description="Low complexity" evidence="1">
    <location>
        <begin position="512"/>
        <end position="528"/>
    </location>
</feature>
<dbReference type="GO" id="GO:0033557">
    <property type="term" value="C:Slx1-Slx4 complex"/>
    <property type="evidence" value="ECO:0007669"/>
    <property type="project" value="TreeGrafter"/>
</dbReference>
<accession>A0A835Y758</accession>
<keyword evidence="3" id="KW-1185">Reference proteome</keyword>
<dbReference type="GO" id="GO:0000724">
    <property type="term" value="P:double-strand break repair via homologous recombination"/>
    <property type="evidence" value="ECO:0007669"/>
    <property type="project" value="TreeGrafter"/>
</dbReference>
<evidence type="ECO:0000313" key="3">
    <source>
        <dbReference type="Proteomes" id="UP000612055"/>
    </source>
</evidence>
<feature type="compositionally biased region" description="Low complexity" evidence="1">
    <location>
        <begin position="367"/>
        <end position="397"/>
    </location>
</feature>
<feature type="region of interest" description="Disordered" evidence="1">
    <location>
        <begin position="354"/>
        <end position="818"/>
    </location>
</feature>
<feature type="compositionally biased region" description="Gly residues" evidence="1">
    <location>
        <begin position="835"/>
        <end position="849"/>
    </location>
</feature>
<feature type="compositionally biased region" description="Acidic residues" evidence="1">
    <location>
        <begin position="1070"/>
        <end position="1079"/>
    </location>
</feature>
<feature type="compositionally biased region" description="Low complexity" evidence="1">
    <location>
        <begin position="471"/>
        <end position="483"/>
    </location>
</feature>
<dbReference type="Gene3D" id="3.30.40.10">
    <property type="entry name" value="Zinc/RING finger domain, C3HC4 (zinc finger)"/>
    <property type="match status" value="1"/>
</dbReference>
<feature type="compositionally biased region" description="Acidic residues" evidence="1">
    <location>
        <begin position="674"/>
        <end position="688"/>
    </location>
</feature>
<feature type="region of interest" description="Disordered" evidence="1">
    <location>
        <begin position="292"/>
        <end position="333"/>
    </location>
</feature>
<feature type="compositionally biased region" description="Basic residues" evidence="1">
    <location>
        <begin position="446"/>
        <end position="461"/>
    </location>
</feature>
<protein>
    <recommendedName>
        <fullName evidence="4">Structure-specific endonuclease subunit SLX1 homolog</fullName>
    </recommendedName>
</protein>
<feature type="compositionally biased region" description="Low complexity" evidence="1">
    <location>
        <begin position="544"/>
        <end position="566"/>
    </location>
</feature>
<dbReference type="InterPro" id="IPR013083">
    <property type="entry name" value="Znf_RING/FYVE/PHD"/>
</dbReference>
<feature type="compositionally biased region" description="Acidic residues" evidence="1">
    <location>
        <begin position="638"/>
        <end position="650"/>
    </location>
</feature>
<comment type="caution">
    <text evidence="2">The sequence shown here is derived from an EMBL/GenBank/DDBJ whole genome shotgun (WGS) entry which is preliminary data.</text>
</comment>
<evidence type="ECO:0008006" key="4">
    <source>
        <dbReference type="Google" id="ProtNLM"/>
    </source>
</evidence>
<proteinExistence type="predicted"/>
<name>A0A835Y758_9CHLO</name>
<dbReference type="InterPro" id="IPR050381">
    <property type="entry name" value="SLX1_endonuclease"/>
</dbReference>
<dbReference type="Proteomes" id="UP000612055">
    <property type="component" value="Unassembled WGS sequence"/>
</dbReference>
<dbReference type="PANTHER" id="PTHR20208">
    <property type="entry name" value="STRUCTURE-SPECIFIC ENDONUCLEASE SUBUNIT SLX1"/>
    <property type="match status" value="1"/>
</dbReference>
<feature type="compositionally biased region" description="Gly residues" evidence="1">
    <location>
        <begin position="1048"/>
        <end position="1065"/>
    </location>
</feature>